<accession>A0ABP4XPK4</accession>
<comment type="caution">
    <text evidence="2">The sequence shown here is derived from an EMBL/GenBank/DDBJ whole genome shotgun (WGS) entry which is preliminary data.</text>
</comment>
<keyword evidence="3" id="KW-1185">Reference proteome</keyword>
<proteinExistence type="predicted"/>
<feature type="region of interest" description="Disordered" evidence="1">
    <location>
        <begin position="108"/>
        <end position="129"/>
    </location>
</feature>
<gene>
    <name evidence="2" type="ORF">GCM10009768_15980</name>
</gene>
<sequence length="245" mass="25465">MTDAPFPLPELPPVLDAVRRDTATGRLAHWGASTLIDEHTGVPSIDAELFETLHRAAGLDAAFPIGHAGLLHVYGYWYSTVPTPFGYKRDRWHDGTLARAYGLPADAFHLDAPQPSPPGSGAPGSDPEPTLLARVTAAALPVLRRPPAGSLVADAVVDGRLSRVVLHRAPGAETPALVYGIEAGGSDAGGADGTGGTGSAAPPGSAPTSDRLVLLTTFPFSGDPAPLLEEFVREPVLRWNAVSHS</sequence>
<organism evidence="2 3">
    <name type="scientific">Leucobacter iarius</name>
    <dbReference type="NCBI Taxonomy" id="333963"/>
    <lineage>
        <taxon>Bacteria</taxon>
        <taxon>Bacillati</taxon>
        <taxon>Actinomycetota</taxon>
        <taxon>Actinomycetes</taxon>
        <taxon>Micrococcales</taxon>
        <taxon>Microbacteriaceae</taxon>
        <taxon>Leucobacter</taxon>
    </lineage>
</organism>
<feature type="region of interest" description="Disordered" evidence="1">
    <location>
        <begin position="189"/>
        <end position="208"/>
    </location>
</feature>
<feature type="compositionally biased region" description="Gly residues" evidence="1">
    <location>
        <begin position="189"/>
        <end position="198"/>
    </location>
</feature>
<evidence type="ECO:0000313" key="3">
    <source>
        <dbReference type="Proteomes" id="UP001500851"/>
    </source>
</evidence>
<dbReference type="EMBL" id="BAAAOB010000001">
    <property type="protein sequence ID" value="GAA1787745.1"/>
    <property type="molecule type" value="Genomic_DNA"/>
</dbReference>
<evidence type="ECO:0000256" key="1">
    <source>
        <dbReference type="SAM" id="MobiDB-lite"/>
    </source>
</evidence>
<name>A0ABP4XPK4_9MICO</name>
<feature type="compositionally biased region" description="Low complexity" evidence="1">
    <location>
        <begin position="199"/>
        <end position="208"/>
    </location>
</feature>
<reference evidence="3" key="1">
    <citation type="journal article" date="2019" name="Int. J. Syst. Evol. Microbiol.">
        <title>The Global Catalogue of Microorganisms (GCM) 10K type strain sequencing project: providing services to taxonomists for standard genome sequencing and annotation.</title>
        <authorList>
            <consortium name="The Broad Institute Genomics Platform"/>
            <consortium name="The Broad Institute Genome Sequencing Center for Infectious Disease"/>
            <person name="Wu L."/>
            <person name="Ma J."/>
        </authorList>
    </citation>
    <scope>NUCLEOTIDE SEQUENCE [LARGE SCALE GENOMIC DNA]</scope>
    <source>
        <strain evidence="3">JCM 14736</strain>
    </source>
</reference>
<dbReference type="Proteomes" id="UP001500851">
    <property type="component" value="Unassembled WGS sequence"/>
</dbReference>
<evidence type="ECO:0008006" key="4">
    <source>
        <dbReference type="Google" id="ProtNLM"/>
    </source>
</evidence>
<protein>
    <recommendedName>
        <fullName evidence="4">Amino acid deaminase</fullName>
    </recommendedName>
</protein>
<evidence type="ECO:0000313" key="2">
    <source>
        <dbReference type="EMBL" id="GAA1787745.1"/>
    </source>
</evidence>
<dbReference type="RefSeq" id="WP_344031227.1">
    <property type="nucleotide sequence ID" value="NZ_BAAAOB010000001.1"/>
</dbReference>